<gene>
    <name evidence="2" type="ORF">GG681_08420</name>
</gene>
<dbReference type="InterPro" id="IPR025311">
    <property type="entry name" value="DUF4166"/>
</dbReference>
<dbReference type="RefSeq" id="WP_153547093.1">
    <property type="nucleotide sequence ID" value="NZ_WIXK01000004.1"/>
</dbReference>
<feature type="domain" description="DUF4166" evidence="1">
    <location>
        <begin position="18"/>
        <end position="171"/>
    </location>
</feature>
<dbReference type="Pfam" id="PF13761">
    <property type="entry name" value="DUF4166"/>
    <property type="match status" value="1"/>
</dbReference>
<proteinExistence type="predicted"/>
<dbReference type="AlphaFoldDB" id="A0A844AZU4"/>
<evidence type="ECO:0000313" key="3">
    <source>
        <dbReference type="Proteomes" id="UP000436694"/>
    </source>
</evidence>
<reference evidence="2 3" key="1">
    <citation type="submission" date="2019-10" db="EMBL/GenBank/DDBJ databases">
        <title>Epibacterium sp. nov., isolated from seawater.</title>
        <authorList>
            <person name="Zhang X."/>
            <person name="Li N."/>
        </authorList>
    </citation>
    <scope>NUCLEOTIDE SEQUENCE [LARGE SCALE GENOMIC DNA]</scope>
    <source>
        <strain evidence="2 3">SM1969</strain>
    </source>
</reference>
<comment type="caution">
    <text evidence="2">The sequence shown here is derived from an EMBL/GenBank/DDBJ whole genome shotgun (WGS) entry which is preliminary data.</text>
</comment>
<dbReference type="EMBL" id="WIXK01000004">
    <property type="protein sequence ID" value="MQY42666.1"/>
    <property type="molecule type" value="Genomic_DNA"/>
</dbReference>
<evidence type="ECO:0000259" key="1">
    <source>
        <dbReference type="Pfam" id="PF13761"/>
    </source>
</evidence>
<accession>A0A844AZU4</accession>
<organism evidence="2 3">
    <name type="scientific">Tritonibacter aquimaris</name>
    <dbReference type="NCBI Taxonomy" id="2663379"/>
    <lineage>
        <taxon>Bacteria</taxon>
        <taxon>Pseudomonadati</taxon>
        <taxon>Pseudomonadota</taxon>
        <taxon>Alphaproteobacteria</taxon>
        <taxon>Rhodobacterales</taxon>
        <taxon>Paracoccaceae</taxon>
        <taxon>Tritonibacter</taxon>
    </lineage>
</organism>
<sequence>MDAFGQLIVAKRLPVPDVLRAIHAGDAVTYSGEVTVESGGLAARLICAVFGFPPAQSRQDFTLEIQPHKQGHLWIRRFAGKTTQSYLSLAETRAHVDEAFGPARLELDLTWDGNSLLVAVVGLRIWNIPLPPLFWPRSAAREFVTDEGQFGFDISGSLPGVGVLLRYHGSLQTPHC</sequence>
<keyword evidence="3" id="KW-1185">Reference proteome</keyword>
<dbReference type="Proteomes" id="UP000436694">
    <property type="component" value="Unassembled WGS sequence"/>
</dbReference>
<name>A0A844AZU4_9RHOB</name>
<protein>
    <submittedName>
        <fullName evidence="2">DUF4166 domain-containing protein</fullName>
    </submittedName>
</protein>
<evidence type="ECO:0000313" key="2">
    <source>
        <dbReference type="EMBL" id="MQY42666.1"/>
    </source>
</evidence>